<dbReference type="Pfam" id="PF00474">
    <property type="entry name" value="SSF"/>
    <property type="match status" value="1"/>
</dbReference>
<protein>
    <submittedName>
        <fullName evidence="10">Sodium-Choline Symporter</fullName>
    </submittedName>
</protein>
<feature type="transmembrane region" description="Helical" evidence="9">
    <location>
        <begin position="6"/>
        <end position="23"/>
    </location>
</feature>
<reference evidence="10 11" key="1">
    <citation type="journal article" date="2012" name="PLoS ONE">
        <title>Edwardsiella comparative phylogenomics reveal the new intra/inter-species taxonomic relationships, virulence evolution and niche adaptation mechanisms.</title>
        <authorList>
            <person name="Yang M."/>
            <person name="Lv Y."/>
            <person name="Xiao J."/>
            <person name="Wu H."/>
            <person name="Zheng H."/>
            <person name="Liu Q."/>
            <person name="Zhang Y."/>
            <person name="Wang Q."/>
        </authorList>
    </citation>
    <scope>NUCLEOTIDE SEQUENCE [LARGE SCALE GENOMIC DNA]</scope>
    <source>
        <strain evidence="11">080813</strain>
    </source>
</reference>
<feature type="transmembrane region" description="Helical" evidence="9">
    <location>
        <begin position="380"/>
        <end position="399"/>
    </location>
</feature>
<feature type="transmembrane region" description="Helical" evidence="9">
    <location>
        <begin position="461"/>
        <end position="481"/>
    </location>
</feature>
<feature type="transmembrane region" description="Helical" evidence="9">
    <location>
        <begin position="242"/>
        <end position="261"/>
    </location>
</feature>
<evidence type="ECO:0000256" key="1">
    <source>
        <dbReference type="ARBA" id="ARBA00004141"/>
    </source>
</evidence>
<evidence type="ECO:0000256" key="7">
    <source>
        <dbReference type="ARBA" id="ARBA00023201"/>
    </source>
</evidence>
<comment type="similarity">
    <text evidence="2 8">Belongs to the sodium:solute symporter (SSF) (TC 2.A.21) family.</text>
</comment>
<dbReference type="HOGENOM" id="CLU_018808_9_3_6"/>
<evidence type="ECO:0000256" key="8">
    <source>
        <dbReference type="RuleBase" id="RU362091"/>
    </source>
</evidence>
<dbReference type="InterPro" id="IPR038377">
    <property type="entry name" value="Na/Glc_symporter_sf"/>
</dbReference>
<comment type="subcellular location">
    <subcellularLocation>
        <location evidence="1">Membrane</location>
        <topology evidence="1">Multi-pass membrane protein</topology>
    </subcellularLocation>
</comment>
<dbReference type="PANTHER" id="PTHR11819">
    <property type="entry name" value="SOLUTE CARRIER FAMILY 5"/>
    <property type="match status" value="1"/>
</dbReference>
<keyword evidence="6 9" id="KW-0472">Membrane</keyword>
<dbReference type="CDD" id="cd10328">
    <property type="entry name" value="SLC5sbd_YidK"/>
    <property type="match status" value="1"/>
</dbReference>
<feature type="transmembrane region" description="Helical" evidence="9">
    <location>
        <begin position="77"/>
        <end position="99"/>
    </location>
</feature>
<evidence type="ECO:0000256" key="2">
    <source>
        <dbReference type="ARBA" id="ARBA00006434"/>
    </source>
</evidence>
<evidence type="ECO:0000256" key="5">
    <source>
        <dbReference type="ARBA" id="ARBA00023053"/>
    </source>
</evidence>
<dbReference type="NCBIfam" id="TIGR00813">
    <property type="entry name" value="sss"/>
    <property type="match status" value="1"/>
</dbReference>
<feature type="transmembrane region" description="Helical" evidence="9">
    <location>
        <begin position="120"/>
        <end position="141"/>
    </location>
</feature>
<keyword evidence="4 9" id="KW-1133">Transmembrane helix</keyword>
<feature type="transmembrane region" description="Helical" evidence="9">
    <location>
        <begin position="35"/>
        <end position="57"/>
    </location>
</feature>
<dbReference type="KEGG" id="ete:ETEE_2069"/>
<dbReference type="EMBL" id="CP006664">
    <property type="protein sequence ID" value="AIJ08514.1"/>
    <property type="molecule type" value="Genomic_DNA"/>
</dbReference>
<keyword evidence="7" id="KW-0813">Transport</keyword>
<feature type="transmembrane region" description="Helical" evidence="9">
    <location>
        <begin position="411"/>
        <end position="431"/>
    </location>
</feature>
<keyword evidence="3 9" id="KW-0812">Transmembrane</keyword>
<dbReference type="GO" id="GO:0005886">
    <property type="term" value="C:plasma membrane"/>
    <property type="evidence" value="ECO:0007669"/>
    <property type="project" value="TreeGrafter"/>
</dbReference>
<dbReference type="PROSITE" id="PS50283">
    <property type="entry name" value="NA_SOLUT_SYMP_3"/>
    <property type="match status" value="1"/>
</dbReference>
<accession>A0A076LSG8</accession>
<dbReference type="GeneID" id="33939668"/>
<evidence type="ECO:0000313" key="11">
    <source>
        <dbReference type="Proteomes" id="UP000028681"/>
    </source>
</evidence>
<proteinExistence type="inferred from homology"/>
<dbReference type="Proteomes" id="UP000028681">
    <property type="component" value="Chromosome"/>
</dbReference>
<dbReference type="RefSeq" id="WP_045425489.1">
    <property type="nucleotide sequence ID" value="NZ_CP006664.1"/>
</dbReference>
<evidence type="ECO:0000256" key="6">
    <source>
        <dbReference type="ARBA" id="ARBA00023136"/>
    </source>
</evidence>
<evidence type="ECO:0000256" key="9">
    <source>
        <dbReference type="SAM" id="Phobius"/>
    </source>
</evidence>
<organism evidence="10 11">
    <name type="scientific">Edwardsiella anguillarum ET080813</name>
    <dbReference type="NCBI Taxonomy" id="667120"/>
    <lineage>
        <taxon>Bacteria</taxon>
        <taxon>Pseudomonadati</taxon>
        <taxon>Pseudomonadota</taxon>
        <taxon>Gammaproteobacteria</taxon>
        <taxon>Enterobacterales</taxon>
        <taxon>Hafniaceae</taxon>
        <taxon>Edwardsiella</taxon>
    </lineage>
</organism>
<feature type="transmembrane region" description="Helical" evidence="9">
    <location>
        <begin position="326"/>
        <end position="346"/>
    </location>
</feature>
<gene>
    <name evidence="10" type="ORF">ETEE_2069</name>
</gene>
<name>A0A076LSG8_9GAMM</name>
<dbReference type="GO" id="GO:0005412">
    <property type="term" value="F:D-glucose:sodium symporter activity"/>
    <property type="evidence" value="ECO:0007669"/>
    <property type="project" value="TreeGrafter"/>
</dbReference>
<keyword evidence="5" id="KW-0915">Sodium</keyword>
<evidence type="ECO:0000256" key="4">
    <source>
        <dbReference type="ARBA" id="ARBA00022989"/>
    </source>
</evidence>
<evidence type="ECO:0000313" key="10">
    <source>
        <dbReference type="EMBL" id="AIJ08514.1"/>
    </source>
</evidence>
<keyword evidence="7" id="KW-0739">Sodium transport</keyword>
<dbReference type="Gene3D" id="1.20.1730.10">
    <property type="entry name" value="Sodium/glucose cotransporter"/>
    <property type="match status" value="1"/>
</dbReference>
<feature type="transmembrane region" description="Helical" evidence="9">
    <location>
        <begin position="282"/>
        <end position="306"/>
    </location>
</feature>
<dbReference type="PANTHER" id="PTHR11819:SF195">
    <property type="entry name" value="SODIUM_GLUCOSE COTRANSPORTER 4"/>
    <property type="match status" value="1"/>
</dbReference>
<evidence type="ECO:0000256" key="3">
    <source>
        <dbReference type="ARBA" id="ARBA00022692"/>
    </source>
</evidence>
<dbReference type="InterPro" id="IPR001734">
    <property type="entry name" value="Na/solute_symporter"/>
</dbReference>
<feature type="transmembrane region" description="Helical" evidence="9">
    <location>
        <begin position="193"/>
        <end position="213"/>
    </location>
</feature>
<dbReference type="NCBIfam" id="NF007790">
    <property type="entry name" value="PRK10484.1"/>
    <property type="match status" value="1"/>
</dbReference>
<feature type="transmembrane region" description="Helical" evidence="9">
    <location>
        <begin position="438"/>
        <end position="455"/>
    </location>
</feature>
<feature type="transmembrane region" description="Helical" evidence="9">
    <location>
        <begin position="161"/>
        <end position="181"/>
    </location>
</feature>
<feature type="transmembrane region" description="Helical" evidence="9">
    <location>
        <begin position="510"/>
        <end position="528"/>
    </location>
</feature>
<keyword evidence="7" id="KW-0406">Ion transport</keyword>
<feature type="transmembrane region" description="Helical" evidence="9">
    <location>
        <begin position="540"/>
        <end position="559"/>
    </location>
</feature>
<dbReference type="AlphaFoldDB" id="A0A076LSG8"/>
<sequence>MKMLFSVGTFFLFLIFVALYSYHKTKGVSESGVEGFFLAGRGLSGYFIAGSLLLSNLSAEQLVGLNGNAYRFDISGMAWESTAAVATVVMAMFFLPRFLRRGITTMPQFLENRFDRNTRRMVSIMLLVGYAVMANPCSLYLGAITMNELFDFQKIFNLPAWGSIGVLAFAMGAVGGLYATLGGLKAVAISDTISGIILLIAALLIPVLGLFALGDGSLLSGGKILLNHPEQLNAIGNETSSVPFSTIFTGMICANLFYWCTNQMIIQRTLGAKSLAESQKGVLLAGTIKLLVPLAMVLPGLIAFNMFGPVFSNADYTYPALVKAVLPWWLIGMFAAAIFGTVISHFNSIINSSATLFVIDLYGPLTGCQDEKKLVRVGKVASVIFSLVSIIIAPLLLHTPNGIFDLMRRFAGFYSIPIITIVLVGFLTCHVPARAAKCVLIFHIIAYGLYTFTGLNKLIPVHFIHVMGILFVIEVALMLLIGKLQPVNWVDLHVSPAKIPMEKWRYVERASIMMLAALISIFITLSPLGLTAKTGIPESFVWLIAAVWGVALIFVLVLTQRQRSGRNALGAWVTEESAGEECARDHAKS</sequence>